<dbReference type="OrthoDB" id="5835829at2759"/>
<comment type="similarity">
    <text evidence="1">Belongs to the UDP-glycosyltransferase family.</text>
</comment>
<dbReference type="InterPro" id="IPR002213">
    <property type="entry name" value="UDP_glucos_trans"/>
</dbReference>
<dbReference type="CDD" id="cd03784">
    <property type="entry name" value="GT1_Gtf-like"/>
    <property type="match status" value="1"/>
</dbReference>
<protein>
    <recommendedName>
        <fullName evidence="5">UDP-glycosyltransferases domain-containing protein</fullName>
    </recommendedName>
</protein>
<keyword evidence="4" id="KW-1185">Reference proteome</keyword>
<dbReference type="Pfam" id="PF00201">
    <property type="entry name" value="UDPGT"/>
    <property type="match status" value="1"/>
</dbReference>
<sequence length="129" mass="14343">MICSWAPQLKVLAHKAIGGLISHCSWNSMLESLFGVPIVTSPLYAEQRLNAFKMVKELGLAVEMRLNYRKDSNEVVMADEIEKAAGMVMDGGSEMRKKVKEMGEMARKSVMETSFNSIGKLIEDMIGNN</sequence>
<dbReference type="Gene3D" id="3.40.50.2000">
    <property type="entry name" value="Glycogen Phosphorylase B"/>
    <property type="match status" value="1"/>
</dbReference>
<name>A0A9D3W886_9ROSI</name>
<evidence type="ECO:0000313" key="4">
    <source>
        <dbReference type="Proteomes" id="UP000828251"/>
    </source>
</evidence>
<comment type="caution">
    <text evidence="3">The sequence shown here is derived from an EMBL/GenBank/DDBJ whole genome shotgun (WGS) entry which is preliminary data.</text>
</comment>
<gene>
    <name evidence="3" type="ORF">J1N35_008477</name>
</gene>
<organism evidence="3 4">
    <name type="scientific">Gossypium stocksii</name>
    <dbReference type="NCBI Taxonomy" id="47602"/>
    <lineage>
        <taxon>Eukaryota</taxon>
        <taxon>Viridiplantae</taxon>
        <taxon>Streptophyta</taxon>
        <taxon>Embryophyta</taxon>
        <taxon>Tracheophyta</taxon>
        <taxon>Spermatophyta</taxon>
        <taxon>Magnoliopsida</taxon>
        <taxon>eudicotyledons</taxon>
        <taxon>Gunneridae</taxon>
        <taxon>Pentapetalae</taxon>
        <taxon>rosids</taxon>
        <taxon>malvids</taxon>
        <taxon>Malvales</taxon>
        <taxon>Malvaceae</taxon>
        <taxon>Malvoideae</taxon>
        <taxon>Gossypium</taxon>
    </lineage>
</organism>
<proteinExistence type="inferred from homology"/>
<evidence type="ECO:0000313" key="3">
    <source>
        <dbReference type="EMBL" id="KAH1115099.1"/>
    </source>
</evidence>
<dbReference type="Proteomes" id="UP000828251">
    <property type="component" value="Unassembled WGS sequence"/>
</dbReference>
<evidence type="ECO:0000256" key="1">
    <source>
        <dbReference type="ARBA" id="ARBA00009995"/>
    </source>
</evidence>
<dbReference type="FunFam" id="3.40.50.2000:FF:000056">
    <property type="entry name" value="Glycosyltransferase"/>
    <property type="match status" value="1"/>
</dbReference>
<reference evidence="3 4" key="1">
    <citation type="journal article" date="2021" name="Plant Biotechnol. J.">
        <title>Multi-omics assisted identification of the key and species-specific regulatory components of drought-tolerant mechanisms in Gossypium stocksii.</title>
        <authorList>
            <person name="Yu D."/>
            <person name="Ke L."/>
            <person name="Zhang D."/>
            <person name="Wu Y."/>
            <person name="Sun Y."/>
            <person name="Mei J."/>
            <person name="Sun J."/>
            <person name="Sun Y."/>
        </authorList>
    </citation>
    <scope>NUCLEOTIDE SEQUENCE [LARGE SCALE GENOMIC DNA]</scope>
    <source>
        <strain evidence="4">cv. E1</strain>
        <tissue evidence="3">Leaf</tissue>
    </source>
</reference>
<dbReference type="PANTHER" id="PTHR48048">
    <property type="entry name" value="GLYCOSYLTRANSFERASE"/>
    <property type="match status" value="1"/>
</dbReference>
<evidence type="ECO:0000256" key="2">
    <source>
        <dbReference type="ARBA" id="ARBA00022679"/>
    </source>
</evidence>
<accession>A0A9D3W886</accession>
<dbReference type="PANTHER" id="PTHR48048:SF94">
    <property type="entry name" value="GLYCOSYLTRANSFERASE"/>
    <property type="match status" value="1"/>
</dbReference>
<dbReference type="EMBL" id="JAIQCV010000003">
    <property type="protein sequence ID" value="KAH1115099.1"/>
    <property type="molecule type" value="Genomic_DNA"/>
</dbReference>
<evidence type="ECO:0008006" key="5">
    <source>
        <dbReference type="Google" id="ProtNLM"/>
    </source>
</evidence>
<dbReference type="InterPro" id="IPR050481">
    <property type="entry name" value="UDP-glycosyltransf_plant"/>
</dbReference>
<dbReference type="AlphaFoldDB" id="A0A9D3W886"/>
<dbReference type="SUPFAM" id="SSF53756">
    <property type="entry name" value="UDP-Glycosyltransferase/glycogen phosphorylase"/>
    <property type="match status" value="1"/>
</dbReference>
<keyword evidence="2" id="KW-0808">Transferase</keyword>
<dbReference type="GO" id="GO:0035251">
    <property type="term" value="F:UDP-glucosyltransferase activity"/>
    <property type="evidence" value="ECO:0007669"/>
    <property type="project" value="InterPro"/>
</dbReference>